<dbReference type="Pfam" id="PF07715">
    <property type="entry name" value="Plug"/>
    <property type="match status" value="1"/>
</dbReference>
<dbReference type="PROSITE" id="PS52016">
    <property type="entry name" value="TONB_DEPENDENT_REC_3"/>
    <property type="match status" value="1"/>
</dbReference>
<evidence type="ECO:0000259" key="8">
    <source>
        <dbReference type="Pfam" id="PF07715"/>
    </source>
</evidence>
<comment type="similarity">
    <text evidence="7">Belongs to the TonB-dependent receptor family.</text>
</comment>
<dbReference type="SUPFAM" id="SSF56935">
    <property type="entry name" value="Porins"/>
    <property type="match status" value="1"/>
</dbReference>
<dbReference type="InterPro" id="IPR039426">
    <property type="entry name" value="TonB-dep_rcpt-like"/>
</dbReference>
<evidence type="ECO:0000256" key="6">
    <source>
        <dbReference type="ARBA" id="ARBA00023237"/>
    </source>
</evidence>
<evidence type="ECO:0000256" key="7">
    <source>
        <dbReference type="PROSITE-ProRule" id="PRU01360"/>
    </source>
</evidence>
<reference evidence="9 10" key="1">
    <citation type="submission" date="2024-09" db="EMBL/GenBank/DDBJ databases">
        <authorList>
            <person name="Sun Q."/>
            <person name="Mori K."/>
        </authorList>
    </citation>
    <scope>NUCLEOTIDE SEQUENCE [LARGE SCALE GENOMIC DNA]</scope>
    <source>
        <strain evidence="9 10">CGMCC 1.12926</strain>
    </source>
</reference>
<evidence type="ECO:0000256" key="3">
    <source>
        <dbReference type="ARBA" id="ARBA00022452"/>
    </source>
</evidence>
<keyword evidence="6 7" id="KW-0998">Cell outer membrane</keyword>
<evidence type="ECO:0000256" key="2">
    <source>
        <dbReference type="ARBA" id="ARBA00022448"/>
    </source>
</evidence>
<dbReference type="InterPro" id="IPR012910">
    <property type="entry name" value="Plug_dom"/>
</dbReference>
<name>A0ABV6BS22_9FLAO</name>
<evidence type="ECO:0000256" key="5">
    <source>
        <dbReference type="ARBA" id="ARBA00023136"/>
    </source>
</evidence>
<dbReference type="Gene3D" id="2.40.170.20">
    <property type="entry name" value="TonB-dependent receptor, beta-barrel domain"/>
    <property type="match status" value="1"/>
</dbReference>
<evidence type="ECO:0000313" key="10">
    <source>
        <dbReference type="Proteomes" id="UP001589734"/>
    </source>
</evidence>
<keyword evidence="5 7" id="KW-0472">Membrane</keyword>
<gene>
    <name evidence="9" type="ORF">ACFFLS_14430</name>
</gene>
<keyword evidence="10" id="KW-1185">Reference proteome</keyword>
<dbReference type="Gene3D" id="2.170.130.10">
    <property type="entry name" value="TonB-dependent receptor, plug domain"/>
    <property type="match status" value="1"/>
</dbReference>
<keyword evidence="3 7" id="KW-1134">Transmembrane beta strand</keyword>
<dbReference type="InterPro" id="IPR037066">
    <property type="entry name" value="Plug_dom_sf"/>
</dbReference>
<dbReference type="RefSeq" id="WP_379682287.1">
    <property type="nucleotide sequence ID" value="NZ_JBHLYW010000009.1"/>
</dbReference>
<dbReference type="InterPro" id="IPR023997">
    <property type="entry name" value="TonB-dep_OMP_SusC/RagA_CS"/>
</dbReference>
<protein>
    <submittedName>
        <fullName evidence="9">SusC/RagA family TonB-linked outer membrane protein</fullName>
    </submittedName>
</protein>
<dbReference type="EMBL" id="JBHLYW010000009">
    <property type="protein sequence ID" value="MFC0078244.1"/>
    <property type="molecule type" value="Genomic_DNA"/>
</dbReference>
<keyword evidence="4 7" id="KW-0812">Transmembrane</keyword>
<dbReference type="InterPro" id="IPR008969">
    <property type="entry name" value="CarboxyPept-like_regulatory"/>
</dbReference>
<dbReference type="InterPro" id="IPR036942">
    <property type="entry name" value="Beta-barrel_TonB_sf"/>
</dbReference>
<keyword evidence="2 7" id="KW-0813">Transport</keyword>
<sequence>MEFKITKPPFYLERRILAFIMRTFLLLFCTTVFSFSSEKMVSQTAKVSIDADKTVTVDEVFKIINQQTGYSFIYKSGLFKDLPRIKLKKGDIKVNKLLEELIKNEDFNFIVSADNTIIIKKKTLFSYFDEIKVSGKIIDKNGIPIPGVTILVKGSRKGVSSDMDGSYSITAPSSSNVLVFSFLGFKSKEILVGDQKIINVVLEEDVTELNALEIVSTGYQNISKERATGSFQKINEDVLDFKISQDIISKIEGEVSGVLFDNTDGVTIRGLSTINANDDPLIIVDGFPVSQDLNSINPNDVKSITILKDAAAASIWGIRAANGVIVIVTKKGSNKEAPSISLSSITKISSKYDLNDLKYAPTSSYLQYEKHRADNRWVTYPTNYGPPRLSKGLETYLRQNNGSITQSQEDDIINGLSAKDNRNEFENLFMANSIWSQHNASISGGGTRSAYRASLTYNKNESLNFFKNNDRDELIVNLNNSIDLSKKLQLNFNFNFDTYDYKNNGMSFSDYSNLFQYQDIVGSNGEYLPQRYGFYNAATAANYPYTWDYNLKQEYDSKNNNTKTTLLRLQTELKYDLTDYLNIQAKYQYEWGQNNMNNLFDEGTYFVRNLVNTYTANNSSLGRYVSTVPKGSVLTNQFGQNTTHSGRFQLNLDKSFNDHNITSVAGYEIRKEMSNTFGTSKYGYDPESLTYANIPFGAVVNISPSGTGTLNDPTTITEIENRFISYFGNAAYAFKRKYILSGSIRLDDANLFGGSKEYRNIPLYSVGLKWNLHDEPFMRSIKNINLLSLRATYGSNGNVDNSTSPFLQASISRDSQTSNQYAYVSTVKNPSLRLEKTYVQNLGLDFGFFDNRLSGSIEYYNKKSVDLLSTVAISSTLGFNSALVNAGVMTNKGIDTQLTGQIVDNKSFKYQTTLNFSYNQNEVTKVDVPTQTINTYLDGQPLAGKPLRYLYSYNYIGLDANGYPLTLNQNGEVIDVNGRNEQGASALITDVNALVYNGSLTPKYYGGWINNFNYKNLNLRILTTYKLGYVFRNRNVFDYYDVRFGLNSGHIHEDYDKRWQNLGDENNTIIPRIPTGPNDFRAGYTYYANAKQFIDDASHIRLKQVALGYNLNSNALQEIGIQQFELGFQIDNLAVFTFNKWNVDPESMYYRTPTSYTFNIKANF</sequence>
<dbReference type="Gene3D" id="2.60.40.1120">
    <property type="entry name" value="Carboxypeptidase-like, regulatory domain"/>
    <property type="match status" value="1"/>
</dbReference>
<dbReference type="NCBIfam" id="TIGR04056">
    <property type="entry name" value="OMP_RagA_SusC"/>
    <property type="match status" value="1"/>
</dbReference>
<feature type="domain" description="TonB-dependent receptor plug" evidence="8">
    <location>
        <begin position="224"/>
        <end position="324"/>
    </location>
</feature>
<evidence type="ECO:0000256" key="1">
    <source>
        <dbReference type="ARBA" id="ARBA00004571"/>
    </source>
</evidence>
<dbReference type="Pfam" id="PF13715">
    <property type="entry name" value="CarbopepD_reg_2"/>
    <property type="match status" value="1"/>
</dbReference>
<evidence type="ECO:0000313" key="9">
    <source>
        <dbReference type="EMBL" id="MFC0078244.1"/>
    </source>
</evidence>
<dbReference type="SUPFAM" id="SSF49464">
    <property type="entry name" value="Carboxypeptidase regulatory domain-like"/>
    <property type="match status" value="1"/>
</dbReference>
<dbReference type="Proteomes" id="UP001589734">
    <property type="component" value="Unassembled WGS sequence"/>
</dbReference>
<accession>A0ABV6BS22</accession>
<organism evidence="9 10">
    <name type="scientific">Flavobacterium procerum</name>
    <dbReference type="NCBI Taxonomy" id="1455569"/>
    <lineage>
        <taxon>Bacteria</taxon>
        <taxon>Pseudomonadati</taxon>
        <taxon>Bacteroidota</taxon>
        <taxon>Flavobacteriia</taxon>
        <taxon>Flavobacteriales</taxon>
        <taxon>Flavobacteriaceae</taxon>
        <taxon>Flavobacterium</taxon>
    </lineage>
</organism>
<comment type="caution">
    <text evidence="9">The sequence shown here is derived from an EMBL/GenBank/DDBJ whole genome shotgun (WGS) entry which is preliminary data.</text>
</comment>
<evidence type="ECO:0000256" key="4">
    <source>
        <dbReference type="ARBA" id="ARBA00022692"/>
    </source>
</evidence>
<dbReference type="InterPro" id="IPR023996">
    <property type="entry name" value="TonB-dep_OMP_SusC/RagA"/>
</dbReference>
<proteinExistence type="inferred from homology"/>
<comment type="subcellular location">
    <subcellularLocation>
        <location evidence="1 7">Cell outer membrane</location>
        <topology evidence="1 7">Multi-pass membrane protein</topology>
    </subcellularLocation>
</comment>
<dbReference type="NCBIfam" id="TIGR04057">
    <property type="entry name" value="SusC_RagA_signa"/>
    <property type="match status" value="1"/>
</dbReference>